<accession>A0ABX2E227</accession>
<evidence type="ECO:0000313" key="3">
    <source>
        <dbReference type="Proteomes" id="UP000805085"/>
    </source>
</evidence>
<dbReference type="RefSeq" id="WP_173299683.1">
    <property type="nucleotide sequence ID" value="NZ_JABRWQ010000001.1"/>
</dbReference>
<keyword evidence="3" id="KW-1185">Reference proteome</keyword>
<name>A0ABX2E227_9FLAO</name>
<proteinExistence type="predicted"/>
<keyword evidence="1" id="KW-0732">Signal</keyword>
<dbReference type="EMBL" id="JABRWQ010000001">
    <property type="protein sequence ID" value="NRD22026.1"/>
    <property type="molecule type" value="Genomic_DNA"/>
</dbReference>
<evidence type="ECO:0008006" key="4">
    <source>
        <dbReference type="Google" id="ProtNLM"/>
    </source>
</evidence>
<dbReference type="Proteomes" id="UP000805085">
    <property type="component" value="Unassembled WGS sequence"/>
</dbReference>
<organism evidence="2 3">
    <name type="scientific">Winogradskyella litoriviva</name>
    <dbReference type="NCBI Taxonomy" id="1220182"/>
    <lineage>
        <taxon>Bacteria</taxon>
        <taxon>Pseudomonadati</taxon>
        <taxon>Bacteroidota</taxon>
        <taxon>Flavobacteriia</taxon>
        <taxon>Flavobacteriales</taxon>
        <taxon>Flavobacteriaceae</taxon>
        <taxon>Winogradskyella</taxon>
    </lineage>
</organism>
<comment type="caution">
    <text evidence="2">The sequence shown here is derived from an EMBL/GenBank/DDBJ whole genome shotgun (WGS) entry which is preliminary data.</text>
</comment>
<feature type="signal peptide" evidence="1">
    <location>
        <begin position="1"/>
        <end position="25"/>
    </location>
</feature>
<evidence type="ECO:0000313" key="2">
    <source>
        <dbReference type="EMBL" id="NRD22026.1"/>
    </source>
</evidence>
<sequence length="114" mass="12855">MKKLFRLTCIASLIIMTACSSTKNANKTVKDETNSTQKIDNTGRDGSSFEKAIIVKSINEEYAFVKKDCINCTMLGQALVYNEKKPFDILRLKNAEGKEVAYYFDISLFFGKGF</sequence>
<dbReference type="PROSITE" id="PS51257">
    <property type="entry name" value="PROKAR_LIPOPROTEIN"/>
    <property type="match status" value="1"/>
</dbReference>
<evidence type="ECO:0000256" key="1">
    <source>
        <dbReference type="SAM" id="SignalP"/>
    </source>
</evidence>
<protein>
    <recommendedName>
        <fullName evidence="4">Lipoprotein</fullName>
    </recommendedName>
</protein>
<reference evidence="2 3" key="1">
    <citation type="journal article" date="2015" name="Int. J. Syst. Evol. Microbiol.">
        <title>Winogradskyella litoriviva sp. nov., isolated from coastal seawater.</title>
        <authorList>
            <person name="Nedashkovskaya O.I."/>
            <person name="Kukhlevskiy A.D."/>
            <person name="Zhukova N.V."/>
            <person name="Kim S.J."/>
            <person name="Rhee S.K."/>
            <person name="Mikhailov V.V."/>
        </authorList>
    </citation>
    <scope>NUCLEOTIDE SEQUENCE [LARGE SCALE GENOMIC DNA]</scope>
    <source>
        <strain evidence="2 3">KMM6491</strain>
    </source>
</reference>
<gene>
    <name evidence="2" type="ORF">HNV10_02155</name>
</gene>
<feature type="chain" id="PRO_5046836445" description="Lipoprotein" evidence="1">
    <location>
        <begin position="26"/>
        <end position="114"/>
    </location>
</feature>